<dbReference type="Pfam" id="PF00772">
    <property type="entry name" value="DnaB"/>
    <property type="match status" value="1"/>
</dbReference>
<evidence type="ECO:0000256" key="10">
    <source>
        <dbReference type="ARBA" id="ARBA00023235"/>
    </source>
</evidence>
<dbReference type="Gene3D" id="1.10.860.10">
    <property type="entry name" value="DNAb Helicase, Chain A"/>
    <property type="match status" value="1"/>
</dbReference>
<keyword evidence="10" id="KW-0413">Isomerase</keyword>
<evidence type="ECO:0000256" key="14">
    <source>
        <dbReference type="RuleBase" id="RU362085"/>
    </source>
</evidence>
<comment type="function">
    <text evidence="11 14">The main replicative DNA helicase, it participates in initiation and elongation during chromosome replication. Travels ahead of the DNA replisome, separating dsDNA into templates for DNA synthesis. A processive ATP-dependent 5'-3' DNA helicase it has DNA-dependent ATPase activity.</text>
</comment>
<keyword evidence="3 14" id="KW-0639">Primosome</keyword>
<evidence type="ECO:0000256" key="12">
    <source>
        <dbReference type="ARBA" id="ARBA00048954"/>
    </source>
</evidence>
<dbReference type="AlphaFoldDB" id="A0A1G8AZI5"/>
<dbReference type="SUPFAM" id="SSF52540">
    <property type="entry name" value="P-loop containing nucleoside triphosphate hydrolases"/>
    <property type="match status" value="1"/>
</dbReference>
<evidence type="ECO:0000259" key="16">
    <source>
        <dbReference type="PROSITE" id="PS51199"/>
    </source>
</evidence>
<dbReference type="GO" id="GO:0016887">
    <property type="term" value="F:ATP hydrolysis activity"/>
    <property type="evidence" value="ECO:0007669"/>
    <property type="project" value="RHEA"/>
</dbReference>
<evidence type="ECO:0000256" key="9">
    <source>
        <dbReference type="ARBA" id="ARBA00023125"/>
    </source>
</evidence>
<evidence type="ECO:0000256" key="11">
    <source>
        <dbReference type="ARBA" id="ARBA00044932"/>
    </source>
</evidence>
<accession>A0A1G8AZI5</accession>
<evidence type="ECO:0000256" key="15">
    <source>
        <dbReference type="SAM" id="MobiDB-lite"/>
    </source>
</evidence>
<dbReference type="InterPro" id="IPR007692">
    <property type="entry name" value="DNA_helicase_DnaB"/>
</dbReference>
<dbReference type="NCBIfam" id="TIGR00665">
    <property type="entry name" value="DnaB"/>
    <property type="match status" value="1"/>
</dbReference>
<evidence type="ECO:0000256" key="6">
    <source>
        <dbReference type="ARBA" id="ARBA00022801"/>
    </source>
</evidence>
<evidence type="ECO:0000256" key="5">
    <source>
        <dbReference type="ARBA" id="ARBA00022741"/>
    </source>
</evidence>
<evidence type="ECO:0000256" key="7">
    <source>
        <dbReference type="ARBA" id="ARBA00022806"/>
    </source>
</evidence>
<dbReference type="EC" id="5.6.2.3" evidence="13 14"/>
<keyword evidence="5 14" id="KW-0547">Nucleotide-binding</keyword>
<comment type="catalytic activity">
    <reaction evidence="12 14">
        <text>ATP + H2O = ADP + phosphate + H(+)</text>
        <dbReference type="Rhea" id="RHEA:13065"/>
        <dbReference type="ChEBI" id="CHEBI:15377"/>
        <dbReference type="ChEBI" id="CHEBI:15378"/>
        <dbReference type="ChEBI" id="CHEBI:30616"/>
        <dbReference type="ChEBI" id="CHEBI:43474"/>
        <dbReference type="ChEBI" id="CHEBI:456216"/>
        <dbReference type="EC" id="5.6.2.3"/>
    </reaction>
</comment>
<keyword evidence="4 14" id="KW-0235">DNA replication</keyword>
<proteinExistence type="inferred from homology"/>
<comment type="similarity">
    <text evidence="1 14">Belongs to the helicase family. DnaB subfamily.</text>
</comment>
<keyword evidence="18" id="KW-1185">Reference proteome</keyword>
<dbReference type="PROSITE" id="PS51199">
    <property type="entry name" value="SF4_HELICASE"/>
    <property type="match status" value="1"/>
</dbReference>
<dbReference type="NCBIfam" id="NF006606">
    <property type="entry name" value="PRK09165.1"/>
    <property type="match status" value="1"/>
</dbReference>
<dbReference type="GO" id="GO:0005829">
    <property type="term" value="C:cytosol"/>
    <property type="evidence" value="ECO:0007669"/>
    <property type="project" value="TreeGrafter"/>
</dbReference>
<dbReference type="OrthoDB" id="9773982at2"/>
<keyword evidence="9 14" id="KW-0238">DNA-binding</keyword>
<feature type="domain" description="SF4 helicase" evidence="16">
    <location>
        <begin position="194"/>
        <end position="501"/>
    </location>
</feature>
<gene>
    <name evidence="17" type="ORF">SAMN05421742_105159</name>
</gene>
<dbReference type="SUPFAM" id="SSF48024">
    <property type="entry name" value="N-terminal domain of DnaB helicase"/>
    <property type="match status" value="1"/>
</dbReference>
<dbReference type="CDD" id="cd00984">
    <property type="entry name" value="DnaB_C"/>
    <property type="match status" value="1"/>
</dbReference>
<dbReference type="PANTHER" id="PTHR30153">
    <property type="entry name" value="REPLICATIVE DNA HELICASE DNAB"/>
    <property type="match status" value="1"/>
</dbReference>
<dbReference type="InterPro" id="IPR036185">
    <property type="entry name" value="DNA_heli_DnaB-like_N_sf"/>
</dbReference>
<feature type="compositionally biased region" description="Polar residues" evidence="15">
    <location>
        <begin position="1"/>
        <end position="11"/>
    </location>
</feature>
<name>A0A1G8AZI5_9PROT</name>
<dbReference type="InterPro" id="IPR003593">
    <property type="entry name" value="AAA+_ATPase"/>
</dbReference>
<dbReference type="Proteomes" id="UP000217076">
    <property type="component" value="Unassembled WGS sequence"/>
</dbReference>
<reference evidence="18" key="1">
    <citation type="submission" date="2016-10" db="EMBL/GenBank/DDBJ databases">
        <authorList>
            <person name="Varghese N."/>
            <person name="Submissions S."/>
        </authorList>
    </citation>
    <scope>NUCLEOTIDE SEQUENCE [LARGE SCALE GENOMIC DNA]</scope>
    <source>
        <strain evidence="18">930I</strain>
    </source>
</reference>
<dbReference type="Pfam" id="PF03796">
    <property type="entry name" value="DnaB_C"/>
    <property type="match status" value="1"/>
</dbReference>
<keyword evidence="6 14" id="KW-0378">Hydrolase</keyword>
<evidence type="ECO:0000313" key="17">
    <source>
        <dbReference type="EMBL" id="SDH26409.1"/>
    </source>
</evidence>
<dbReference type="InterPro" id="IPR007694">
    <property type="entry name" value="DNA_helicase_DnaB-like_C"/>
</dbReference>
<keyword evidence="8 14" id="KW-0067">ATP-binding</keyword>
<evidence type="ECO:0000256" key="3">
    <source>
        <dbReference type="ARBA" id="ARBA00022515"/>
    </source>
</evidence>
<dbReference type="GO" id="GO:0006269">
    <property type="term" value="P:DNA replication, synthesis of primer"/>
    <property type="evidence" value="ECO:0007669"/>
    <property type="project" value="UniProtKB-UniRule"/>
</dbReference>
<evidence type="ECO:0000313" key="18">
    <source>
        <dbReference type="Proteomes" id="UP000217076"/>
    </source>
</evidence>
<dbReference type="InterPro" id="IPR007693">
    <property type="entry name" value="DNA_helicase_DnaB-like_N"/>
</dbReference>
<protein>
    <recommendedName>
        <fullName evidence="13 14">Replicative DNA helicase</fullName>
        <ecNumber evidence="13 14">5.6.2.3</ecNumber>
    </recommendedName>
</protein>
<dbReference type="GO" id="GO:0003677">
    <property type="term" value="F:DNA binding"/>
    <property type="evidence" value="ECO:0007669"/>
    <property type="project" value="UniProtKB-UniRule"/>
</dbReference>
<dbReference type="InterPro" id="IPR016136">
    <property type="entry name" value="DNA_helicase_N/primase_C"/>
</dbReference>
<evidence type="ECO:0000256" key="1">
    <source>
        <dbReference type="ARBA" id="ARBA00008428"/>
    </source>
</evidence>
<evidence type="ECO:0000256" key="2">
    <source>
        <dbReference type="ARBA" id="ARBA00011643"/>
    </source>
</evidence>
<evidence type="ECO:0000256" key="13">
    <source>
        <dbReference type="NCBIfam" id="TIGR00665"/>
    </source>
</evidence>
<feature type="region of interest" description="Disordered" evidence="15">
    <location>
        <begin position="1"/>
        <end position="22"/>
    </location>
</feature>
<organism evidence="17 18">
    <name type="scientific">Roseospirillum parvum</name>
    <dbReference type="NCBI Taxonomy" id="83401"/>
    <lineage>
        <taxon>Bacteria</taxon>
        <taxon>Pseudomonadati</taxon>
        <taxon>Pseudomonadota</taxon>
        <taxon>Alphaproteobacteria</taxon>
        <taxon>Rhodospirillales</taxon>
        <taxon>Rhodospirillaceae</taxon>
        <taxon>Roseospirillum</taxon>
    </lineage>
</organism>
<evidence type="ECO:0000256" key="8">
    <source>
        <dbReference type="ARBA" id="ARBA00022840"/>
    </source>
</evidence>
<dbReference type="RefSeq" id="WP_092618797.1">
    <property type="nucleotide sequence ID" value="NZ_FNCV01000005.1"/>
</dbReference>
<dbReference type="EMBL" id="FNCV01000005">
    <property type="protein sequence ID" value="SDH26409.1"/>
    <property type="molecule type" value="Genomic_DNA"/>
</dbReference>
<dbReference type="InterPro" id="IPR027417">
    <property type="entry name" value="P-loop_NTPase"/>
</dbReference>
<dbReference type="PANTHER" id="PTHR30153:SF2">
    <property type="entry name" value="REPLICATIVE DNA HELICASE"/>
    <property type="match status" value="1"/>
</dbReference>
<dbReference type="STRING" id="83401.SAMN05421742_105159"/>
<evidence type="ECO:0000256" key="4">
    <source>
        <dbReference type="ARBA" id="ARBA00022705"/>
    </source>
</evidence>
<dbReference type="GO" id="GO:0005524">
    <property type="term" value="F:ATP binding"/>
    <property type="evidence" value="ECO:0007669"/>
    <property type="project" value="UniProtKB-UniRule"/>
</dbReference>
<dbReference type="GO" id="GO:1990077">
    <property type="term" value="C:primosome complex"/>
    <property type="evidence" value="ECO:0007669"/>
    <property type="project" value="UniProtKB-UniRule"/>
</dbReference>
<dbReference type="SMART" id="SM00382">
    <property type="entry name" value="AAA"/>
    <property type="match status" value="1"/>
</dbReference>
<sequence>MTPSDPASSPAETGASPGLRIPPHNVEAEKALLGAILSNNRAFERVSEFLRPEHFTHAANRRVYELAGQMIERGELANPVTLKTHLDHDPALEPVGGVRYLAHLAGSLVSLVNVVDYGRQIHDLALRRELIDLGSNLVNDAFDVSPDLSALDLIGDNESRLYELATQGQQEGGFQAFATALSSAIEVAEIAHRRDGALAGVTTGLRDLDRKLGGLHPSDLIILAGRPSMGKTALATNIAFAAAKAFREEEDPETGVKRTAEGGRVAFFSLEMSAEQLATRILAEQAEINSHSIRTGGLSNSDFDSLVEVSRQLHGLDLYIDDTPALSVAALRTRCRRLARTHGLDMVVIDYLQLLSPGAANRSDSRVQEVSAITRGLKALAKEMNVPVLALSQLSRAVEQREDKRPQLADLRESGSIEQDADVVMFVFREQYYLERAEPGQKSEENLDKFQERHQRWLERCEAAHNIAEVIVAKQRHGPIGPVKLYFDGNFTRFADLAEDGHLPGDLP</sequence>
<comment type="subunit">
    <text evidence="2">Homohexamer.</text>
</comment>
<dbReference type="GO" id="GO:0043139">
    <property type="term" value="F:5'-3' DNA helicase activity"/>
    <property type="evidence" value="ECO:0007669"/>
    <property type="project" value="UniProtKB-EC"/>
</dbReference>
<dbReference type="Gene3D" id="3.40.50.300">
    <property type="entry name" value="P-loop containing nucleotide triphosphate hydrolases"/>
    <property type="match status" value="1"/>
</dbReference>
<keyword evidence="7 14" id="KW-0347">Helicase</keyword>